<evidence type="ECO:0000256" key="1">
    <source>
        <dbReference type="ARBA" id="ARBA00022485"/>
    </source>
</evidence>
<dbReference type="InterPro" id="IPR050572">
    <property type="entry name" value="Fe-S_Ferredoxin"/>
</dbReference>
<evidence type="ECO:0000313" key="7">
    <source>
        <dbReference type="Proteomes" id="UP000430120"/>
    </source>
</evidence>
<feature type="domain" description="4Fe-4S ferredoxin-type" evidence="5">
    <location>
        <begin position="47"/>
        <end position="76"/>
    </location>
</feature>
<dbReference type="InterPro" id="IPR017900">
    <property type="entry name" value="4Fe4S_Fe_S_CS"/>
</dbReference>
<dbReference type="PANTHER" id="PTHR43687">
    <property type="entry name" value="ADENYLYLSULFATE REDUCTASE, BETA SUBUNIT"/>
    <property type="match status" value="1"/>
</dbReference>
<feature type="domain" description="4Fe-4S ferredoxin-type" evidence="5">
    <location>
        <begin position="9"/>
        <end position="38"/>
    </location>
</feature>
<dbReference type="OrthoDB" id="9781785at2"/>
<name>A0A643F9X9_IDEDE</name>
<dbReference type="GO" id="GO:0051539">
    <property type="term" value="F:4 iron, 4 sulfur cluster binding"/>
    <property type="evidence" value="ECO:0007669"/>
    <property type="project" value="UniProtKB-KW"/>
</dbReference>
<dbReference type="Pfam" id="PF12838">
    <property type="entry name" value="Fer4_7"/>
    <property type="match status" value="1"/>
</dbReference>
<dbReference type="Gene3D" id="3.30.70.20">
    <property type="match status" value="1"/>
</dbReference>
<accession>A0A643F9X9</accession>
<keyword evidence="4" id="KW-0411">Iron-sulfur</keyword>
<proteinExistence type="predicted"/>
<dbReference type="SUPFAM" id="SSF54862">
    <property type="entry name" value="4Fe-4S ferredoxins"/>
    <property type="match status" value="1"/>
</dbReference>
<dbReference type="PANTHER" id="PTHR43687:SF1">
    <property type="entry name" value="FERREDOXIN III"/>
    <property type="match status" value="1"/>
</dbReference>
<dbReference type="InterPro" id="IPR017896">
    <property type="entry name" value="4Fe4S_Fe-S-bd"/>
</dbReference>
<sequence>MNAPRPAKALPAIAPARCTGCGRCVGLCPPQVLWLAAADPRGWGPKQAVLHDPAGCTGCALCAVHCPFDAIQMLRISTAPAAPQGSSGGQ</sequence>
<dbReference type="PROSITE" id="PS51379">
    <property type="entry name" value="4FE4S_FER_2"/>
    <property type="match status" value="2"/>
</dbReference>
<dbReference type="PROSITE" id="PS00198">
    <property type="entry name" value="4FE4S_FER_1"/>
    <property type="match status" value="1"/>
</dbReference>
<keyword evidence="2" id="KW-0479">Metal-binding</keyword>
<keyword evidence="7" id="KW-1185">Reference proteome</keyword>
<evidence type="ECO:0000256" key="3">
    <source>
        <dbReference type="ARBA" id="ARBA00023004"/>
    </source>
</evidence>
<evidence type="ECO:0000256" key="4">
    <source>
        <dbReference type="ARBA" id="ARBA00023014"/>
    </source>
</evidence>
<keyword evidence="3" id="KW-0408">Iron</keyword>
<keyword evidence="1" id="KW-0004">4Fe-4S</keyword>
<organism evidence="6 7">
    <name type="scientific">Ideonella dechloratans</name>
    <dbReference type="NCBI Taxonomy" id="36863"/>
    <lineage>
        <taxon>Bacteria</taxon>
        <taxon>Pseudomonadati</taxon>
        <taxon>Pseudomonadota</taxon>
        <taxon>Betaproteobacteria</taxon>
        <taxon>Burkholderiales</taxon>
        <taxon>Sphaerotilaceae</taxon>
        <taxon>Ideonella</taxon>
    </lineage>
</organism>
<gene>
    <name evidence="6" type="ORF">F7Q92_14530</name>
</gene>
<dbReference type="EMBL" id="VZPB01000036">
    <property type="protein sequence ID" value="KAB0579732.1"/>
    <property type="molecule type" value="Genomic_DNA"/>
</dbReference>
<dbReference type="AlphaFoldDB" id="A0A643F9X9"/>
<dbReference type="Proteomes" id="UP000430120">
    <property type="component" value="Unassembled WGS sequence"/>
</dbReference>
<comment type="caution">
    <text evidence="6">The sequence shown here is derived from an EMBL/GenBank/DDBJ whole genome shotgun (WGS) entry which is preliminary data.</text>
</comment>
<dbReference type="RefSeq" id="WP_151124849.1">
    <property type="nucleotide sequence ID" value="NZ_CP088081.1"/>
</dbReference>
<evidence type="ECO:0000313" key="6">
    <source>
        <dbReference type="EMBL" id="KAB0579732.1"/>
    </source>
</evidence>
<evidence type="ECO:0000256" key="2">
    <source>
        <dbReference type="ARBA" id="ARBA00022723"/>
    </source>
</evidence>
<protein>
    <submittedName>
        <fullName evidence="6">4Fe-4S dicluster domain-containing protein</fullName>
    </submittedName>
</protein>
<dbReference type="GO" id="GO:0046872">
    <property type="term" value="F:metal ion binding"/>
    <property type="evidence" value="ECO:0007669"/>
    <property type="project" value="UniProtKB-KW"/>
</dbReference>
<evidence type="ECO:0000259" key="5">
    <source>
        <dbReference type="PROSITE" id="PS51379"/>
    </source>
</evidence>
<reference evidence="6 7" key="1">
    <citation type="submission" date="2019-09" db="EMBL/GenBank/DDBJ databases">
        <title>Draft genome sequences of 48 bacterial type strains from the CCUG.</title>
        <authorList>
            <person name="Tunovic T."/>
            <person name="Pineiro-Iglesias B."/>
            <person name="Unosson C."/>
            <person name="Inganas E."/>
            <person name="Ohlen M."/>
            <person name="Cardew S."/>
            <person name="Jensie-Markopoulos S."/>
            <person name="Salva-Serra F."/>
            <person name="Jaen-Luchoro D."/>
            <person name="Karlsson R."/>
            <person name="Svensson-Stadler L."/>
            <person name="Chun J."/>
            <person name="Moore E."/>
        </authorList>
    </citation>
    <scope>NUCLEOTIDE SEQUENCE [LARGE SCALE GENOMIC DNA]</scope>
    <source>
        <strain evidence="6 7">CCUG 30977</strain>
    </source>
</reference>